<feature type="region of interest" description="Disordered" evidence="1">
    <location>
        <begin position="151"/>
        <end position="202"/>
    </location>
</feature>
<dbReference type="InterPro" id="IPR036691">
    <property type="entry name" value="Endo/exonu/phosph_ase_sf"/>
</dbReference>
<name>A0AAE1TUK2_9EUCA</name>
<evidence type="ECO:0008006" key="4">
    <source>
        <dbReference type="Google" id="ProtNLM"/>
    </source>
</evidence>
<dbReference type="Proteomes" id="UP001292094">
    <property type="component" value="Unassembled WGS sequence"/>
</dbReference>
<dbReference type="SUPFAM" id="SSF56219">
    <property type="entry name" value="DNase I-like"/>
    <property type="match status" value="1"/>
</dbReference>
<reference evidence="2" key="1">
    <citation type="submission" date="2023-11" db="EMBL/GenBank/DDBJ databases">
        <title>Genome assemblies of two species of porcelain crab, Petrolisthes cinctipes and Petrolisthes manimaculis (Anomura: Porcellanidae).</title>
        <authorList>
            <person name="Angst P."/>
        </authorList>
    </citation>
    <scope>NUCLEOTIDE SEQUENCE</scope>
    <source>
        <strain evidence="2">PB745_02</strain>
        <tissue evidence="2">Gill</tissue>
    </source>
</reference>
<keyword evidence="3" id="KW-1185">Reference proteome</keyword>
<dbReference type="EMBL" id="JAWZYT010004005">
    <property type="protein sequence ID" value="KAK4295759.1"/>
    <property type="molecule type" value="Genomic_DNA"/>
</dbReference>
<evidence type="ECO:0000256" key="1">
    <source>
        <dbReference type="SAM" id="MobiDB-lite"/>
    </source>
</evidence>
<evidence type="ECO:0000313" key="3">
    <source>
        <dbReference type="Proteomes" id="UP001292094"/>
    </source>
</evidence>
<feature type="region of interest" description="Disordered" evidence="1">
    <location>
        <begin position="100"/>
        <end position="137"/>
    </location>
</feature>
<proteinExistence type="predicted"/>
<accession>A0AAE1TUK2</accession>
<feature type="compositionally biased region" description="Polar residues" evidence="1">
    <location>
        <begin position="155"/>
        <end position="166"/>
    </location>
</feature>
<evidence type="ECO:0000313" key="2">
    <source>
        <dbReference type="EMBL" id="KAK4295759.1"/>
    </source>
</evidence>
<gene>
    <name evidence="2" type="ORF">Pmani_031702</name>
</gene>
<sequence>MIKELLPKILDIKTEVLNTADTMRQVKIDVVDLKTKFMNAVSGIDEAARDITVTDINVLHDLTTLREPYESLGSPTSLQAGINVINNDDAGRNYAEALRASSTPGSRTGGRTRMNVMTGESRGGAGRVEGCEGQQGVMESRRSLVDDDVIVGGSRNDTATNGTNLRSGGGREKTDAARGEESSGLVRSGERGGARRGTKPGIPASLVTDSVTGAVSKVLSATTTGRNIVAGVAGDDGWIDKRSRKEQGNNGWTLVKGRKRNQDYQRKVTTGVRGSKKSDGLSFKGVTRSIDVFIGRVDNDATEKDLTDYIKDVFKIEVIASCRAWRNLSEFMNRNSLQCYDVDILDNDSYTFVGYGDSVTRCQLQEVTDGTPKQDVLVIQGDWNAKIGKDAQAQWQGTCGPSCNATTNERGFRLLEFAATNNLVVANTLGNHKPSRIWTWHSPNNQYHNQIDYILVRKRFQTGINAARTRAFPGADIGSDHNLVMMTFRIRLRNTNKANFTRLRFNLDKLKDPSIKEEFQAKIGGRFAPLLVIGEESLDLETATSTLSTIMVETANEVLGKHQQPKKPWITADILELSADKLESSVPVYIESTTSDCSNSSQHGSH</sequence>
<dbReference type="AlphaFoldDB" id="A0AAE1TUK2"/>
<dbReference type="Gene3D" id="3.60.10.10">
    <property type="entry name" value="Endonuclease/exonuclease/phosphatase"/>
    <property type="match status" value="1"/>
</dbReference>
<protein>
    <recommendedName>
        <fullName evidence="4">Endonuclease/exonuclease/phosphatase domain-containing protein</fullName>
    </recommendedName>
</protein>
<comment type="caution">
    <text evidence="2">The sequence shown here is derived from an EMBL/GenBank/DDBJ whole genome shotgun (WGS) entry which is preliminary data.</text>
</comment>
<feature type="compositionally biased region" description="Basic and acidic residues" evidence="1">
    <location>
        <begin position="169"/>
        <end position="181"/>
    </location>
</feature>
<organism evidence="2 3">
    <name type="scientific">Petrolisthes manimaculis</name>
    <dbReference type="NCBI Taxonomy" id="1843537"/>
    <lineage>
        <taxon>Eukaryota</taxon>
        <taxon>Metazoa</taxon>
        <taxon>Ecdysozoa</taxon>
        <taxon>Arthropoda</taxon>
        <taxon>Crustacea</taxon>
        <taxon>Multicrustacea</taxon>
        <taxon>Malacostraca</taxon>
        <taxon>Eumalacostraca</taxon>
        <taxon>Eucarida</taxon>
        <taxon>Decapoda</taxon>
        <taxon>Pleocyemata</taxon>
        <taxon>Anomura</taxon>
        <taxon>Galatheoidea</taxon>
        <taxon>Porcellanidae</taxon>
        <taxon>Petrolisthes</taxon>
    </lineage>
</organism>